<dbReference type="InterPro" id="IPR011146">
    <property type="entry name" value="HIT-like"/>
</dbReference>
<dbReference type="EC" id="3.6.1.17" evidence="5"/>
<feature type="short sequence motif" description="Histidine triad motif" evidence="2 3">
    <location>
        <begin position="104"/>
        <end position="108"/>
    </location>
</feature>
<dbReference type="EMBL" id="CADCWE010000165">
    <property type="protein sequence ID" value="CAA9546874.1"/>
    <property type="molecule type" value="Genomic_DNA"/>
</dbReference>
<feature type="active site" description="Tele-AMP-histidine intermediate" evidence="1">
    <location>
        <position position="106"/>
    </location>
</feature>
<feature type="domain" description="HIT" evidence="4">
    <location>
        <begin position="12"/>
        <end position="120"/>
    </location>
</feature>
<dbReference type="AlphaFoldDB" id="A0A6J4UCQ4"/>
<evidence type="ECO:0000256" key="2">
    <source>
        <dbReference type="PIRSR" id="PIRSR601310-3"/>
    </source>
</evidence>
<evidence type="ECO:0000313" key="5">
    <source>
        <dbReference type="EMBL" id="CAA9546874.1"/>
    </source>
</evidence>
<protein>
    <submittedName>
        <fullName evidence="5">Bis(5'-nucleosyl)-tetraphosphatase (Asymmetrical)</fullName>
        <ecNumber evidence="5">3.6.1.17</ecNumber>
    </submittedName>
</protein>
<gene>
    <name evidence="5" type="ORF">AVDCRST_MAG73-2502</name>
</gene>
<dbReference type="PANTHER" id="PTHR23089">
    <property type="entry name" value="HISTIDINE TRIAD HIT PROTEIN"/>
    <property type="match status" value="1"/>
</dbReference>
<proteinExistence type="predicted"/>
<dbReference type="Gene3D" id="3.30.428.10">
    <property type="entry name" value="HIT-like"/>
    <property type="match status" value="1"/>
</dbReference>
<dbReference type="SUPFAM" id="SSF54197">
    <property type="entry name" value="HIT-like"/>
    <property type="match status" value="1"/>
</dbReference>
<accession>A0A6J4UCQ4</accession>
<name>A0A6J4UCQ4_9BACT</name>
<sequence length="120" mass="12642">MVAGGATSEDCVFCRIVRGEFETAFVAESDLAVAFRDLHPQAPTHVLVVPRVHVVALRDLDDDALAAGLLRLATEVARCEGLTEGGGFRVLTNDGPDAGQTVDHLHLHVLGGRPLPAPLA</sequence>
<evidence type="ECO:0000256" key="1">
    <source>
        <dbReference type="PIRSR" id="PIRSR601310-1"/>
    </source>
</evidence>
<dbReference type="PROSITE" id="PS00892">
    <property type="entry name" value="HIT_1"/>
    <property type="match status" value="1"/>
</dbReference>
<dbReference type="PRINTS" id="PR00332">
    <property type="entry name" value="HISTRIAD"/>
</dbReference>
<dbReference type="InterPro" id="IPR001310">
    <property type="entry name" value="Histidine_triad_HIT"/>
</dbReference>
<organism evidence="5">
    <name type="scientific">uncultured Thermomicrobiales bacterium</name>
    <dbReference type="NCBI Taxonomy" id="1645740"/>
    <lineage>
        <taxon>Bacteria</taxon>
        <taxon>Pseudomonadati</taxon>
        <taxon>Thermomicrobiota</taxon>
        <taxon>Thermomicrobia</taxon>
        <taxon>Thermomicrobiales</taxon>
        <taxon>environmental samples</taxon>
    </lineage>
</organism>
<dbReference type="InterPro" id="IPR019808">
    <property type="entry name" value="Histidine_triad_CS"/>
</dbReference>
<reference evidence="5" key="1">
    <citation type="submission" date="2020-02" db="EMBL/GenBank/DDBJ databases">
        <authorList>
            <person name="Meier V. D."/>
        </authorList>
    </citation>
    <scope>NUCLEOTIDE SEQUENCE</scope>
    <source>
        <strain evidence="5">AVDCRST_MAG73</strain>
    </source>
</reference>
<dbReference type="Pfam" id="PF01230">
    <property type="entry name" value="HIT"/>
    <property type="match status" value="1"/>
</dbReference>
<keyword evidence="5" id="KW-0378">Hydrolase</keyword>
<dbReference type="GO" id="GO:0004081">
    <property type="term" value="F:bis(5'-nucleosyl)-tetraphosphatase (asymmetrical) activity"/>
    <property type="evidence" value="ECO:0007669"/>
    <property type="project" value="UniProtKB-EC"/>
</dbReference>
<dbReference type="PROSITE" id="PS51084">
    <property type="entry name" value="HIT_2"/>
    <property type="match status" value="1"/>
</dbReference>
<evidence type="ECO:0000256" key="3">
    <source>
        <dbReference type="PROSITE-ProRule" id="PRU00464"/>
    </source>
</evidence>
<dbReference type="InterPro" id="IPR036265">
    <property type="entry name" value="HIT-like_sf"/>
</dbReference>
<evidence type="ECO:0000259" key="4">
    <source>
        <dbReference type="PROSITE" id="PS51084"/>
    </source>
</evidence>